<evidence type="ECO:0000313" key="5">
    <source>
        <dbReference type="Proteomes" id="UP000789396"/>
    </source>
</evidence>
<dbReference type="Gene3D" id="2.40.160.50">
    <property type="entry name" value="membrane protein fhac: a member of the omp85/tpsb transporter family"/>
    <property type="match status" value="1"/>
</dbReference>
<keyword evidence="5" id="KW-1185">Reference proteome</keyword>
<evidence type="ECO:0000313" key="4">
    <source>
        <dbReference type="EMBL" id="CAG8763826.1"/>
    </source>
</evidence>
<organism evidence="4 5">
    <name type="scientific">Racocetra fulgida</name>
    <dbReference type="NCBI Taxonomy" id="60492"/>
    <lineage>
        <taxon>Eukaryota</taxon>
        <taxon>Fungi</taxon>
        <taxon>Fungi incertae sedis</taxon>
        <taxon>Mucoromycota</taxon>
        <taxon>Glomeromycotina</taxon>
        <taxon>Glomeromycetes</taxon>
        <taxon>Diversisporales</taxon>
        <taxon>Gigasporaceae</taxon>
        <taxon>Racocetra</taxon>
    </lineage>
</organism>
<dbReference type="OrthoDB" id="1724197at2759"/>
<dbReference type="EMBL" id="CAJVPZ010042472">
    <property type="protein sequence ID" value="CAG8763826.1"/>
    <property type="molecule type" value="Genomic_DNA"/>
</dbReference>
<feature type="domain" description="Bacterial surface antigen (D15)" evidence="3">
    <location>
        <begin position="2"/>
        <end position="71"/>
    </location>
</feature>
<comment type="caution">
    <text evidence="4">The sequence shown here is derived from an EMBL/GenBank/DDBJ whole genome shotgun (WGS) entry which is preliminary data.</text>
</comment>
<dbReference type="AlphaFoldDB" id="A0A9N9J5V3"/>
<evidence type="ECO:0000259" key="3">
    <source>
        <dbReference type="Pfam" id="PF01103"/>
    </source>
</evidence>
<dbReference type="Proteomes" id="UP000789396">
    <property type="component" value="Unassembled WGS sequence"/>
</dbReference>
<keyword evidence="2" id="KW-0472">Membrane</keyword>
<sequence length="76" mass="8252">IFSASLRNGFLYTLNGQQSKISDRFFLGGAQSIRGFKLNGIGPREDKKDSLGGDLYIAGGASLFTPLPRLSKYPVK</sequence>
<dbReference type="Pfam" id="PF01103">
    <property type="entry name" value="Omp85"/>
    <property type="match status" value="1"/>
</dbReference>
<accession>A0A9N9J5V3</accession>
<evidence type="ECO:0000256" key="1">
    <source>
        <dbReference type="ARBA" id="ARBA00004370"/>
    </source>
</evidence>
<name>A0A9N9J5V3_9GLOM</name>
<dbReference type="GO" id="GO:0019867">
    <property type="term" value="C:outer membrane"/>
    <property type="evidence" value="ECO:0007669"/>
    <property type="project" value="InterPro"/>
</dbReference>
<dbReference type="InterPro" id="IPR000184">
    <property type="entry name" value="Bac_surfAg_D15"/>
</dbReference>
<gene>
    <name evidence="4" type="ORF">RFULGI_LOCUS14515</name>
</gene>
<comment type="subcellular location">
    <subcellularLocation>
        <location evidence="1">Membrane</location>
    </subcellularLocation>
</comment>
<feature type="non-terminal residue" evidence="4">
    <location>
        <position position="1"/>
    </location>
</feature>
<evidence type="ECO:0000256" key="2">
    <source>
        <dbReference type="ARBA" id="ARBA00023136"/>
    </source>
</evidence>
<protein>
    <submittedName>
        <fullName evidence="4">4563_t:CDS:1</fullName>
    </submittedName>
</protein>
<feature type="non-terminal residue" evidence="4">
    <location>
        <position position="76"/>
    </location>
</feature>
<reference evidence="4" key="1">
    <citation type="submission" date="2021-06" db="EMBL/GenBank/DDBJ databases">
        <authorList>
            <person name="Kallberg Y."/>
            <person name="Tangrot J."/>
            <person name="Rosling A."/>
        </authorList>
    </citation>
    <scope>NUCLEOTIDE SEQUENCE</scope>
    <source>
        <strain evidence="4">IN212</strain>
    </source>
</reference>
<proteinExistence type="predicted"/>